<gene>
    <name evidence="2" type="ORF">FOC4_g10015127</name>
</gene>
<dbReference type="Proteomes" id="UP000016929">
    <property type="component" value="Unassembled WGS sequence"/>
</dbReference>
<organism evidence="2 3">
    <name type="scientific">Fusarium oxysporum f. sp. cubense (strain race 4)</name>
    <name type="common">Panama disease fungus</name>
    <dbReference type="NCBI Taxonomy" id="2502994"/>
    <lineage>
        <taxon>Eukaryota</taxon>
        <taxon>Fungi</taxon>
        <taxon>Dikarya</taxon>
        <taxon>Ascomycota</taxon>
        <taxon>Pezizomycotina</taxon>
        <taxon>Sordariomycetes</taxon>
        <taxon>Hypocreomycetidae</taxon>
        <taxon>Hypocreales</taxon>
        <taxon>Nectriaceae</taxon>
        <taxon>Fusarium</taxon>
        <taxon>Fusarium oxysporum species complex</taxon>
    </lineage>
</organism>
<feature type="compositionally biased region" description="Polar residues" evidence="1">
    <location>
        <begin position="12"/>
        <end position="23"/>
    </location>
</feature>
<name>N1R9L8_FUSC4</name>
<evidence type="ECO:0000256" key="1">
    <source>
        <dbReference type="SAM" id="MobiDB-lite"/>
    </source>
</evidence>
<feature type="compositionally biased region" description="Basic and acidic residues" evidence="1">
    <location>
        <begin position="25"/>
        <end position="35"/>
    </location>
</feature>
<sequence length="260" mass="29246">MPSTKRKALAELSNNTKTRTPQGKESGDRLGKEVLPETDEVPEDQEGGDTFTPDEEFDWDDDDDDPFYYSRSLNEAFPVENGHPNAARYQSRITTLVHKLSRWARNLTSLETIAPSQKLSRSDRETTVEFRVMLANLDPGQLADNSIHHTPMKTQEVLVRVNLNPGDLFDLPNVPRNCTQRLVYLNVVVQVGADNIATKELNSTISKEGGFRRIAIHEKEIHNTTATAANAKHYTFCRKDSVASNFRVVGLWRNPALLNG</sequence>
<protein>
    <submittedName>
        <fullName evidence="2">Uncharacterized protein</fullName>
    </submittedName>
</protein>
<dbReference type="STRING" id="1229665.N1R9L8"/>
<dbReference type="EMBL" id="KB726996">
    <property type="protein sequence ID" value="EMT62049.1"/>
    <property type="molecule type" value="Genomic_DNA"/>
</dbReference>
<evidence type="ECO:0000313" key="2">
    <source>
        <dbReference type="EMBL" id="EMT62049.1"/>
    </source>
</evidence>
<accession>N1R9L8</accession>
<evidence type="ECO:0000313" key="3">
    <source>
        <dbReference type="Proteomes" id="UP000016929"/>
    </source>
</evidence>
<feature type="region of interest" description="Disordered" evidence="1">
    <location>
        <begin position="1"/>
        <end position="62"/>
    </location>
</feature>
<reference evidence="3" key="2">
    <citation type="journal article" date="2014" name="PLoS ONE">
        <title>Genome and Transcriptome Analysis of the Fungal Pathogen Fusarium oxysporum f. sp. cubense Causing Banana Vascular Wilt Disease.</title>
        <authorList>
            <person name="Guo L."/>
            <person name="Han L."/>
            <person name="Yang L."/>
            <person name="Zeng H."/>
            <person name="Fan D."/>
            <person name="Zhu Y."/>
            <person name="Feng Y."/>
            <person name="Wang G."/>
            <person name="Peng C."/>
            <person name="Jiang X."/>
            <person name="Zhou D."/>
            <person name="Ni P."/>
            <person name="Liang C."/>
            <person name="Liu L."/>
            <person name="Wang J."/>
            <person name="Mao C."/>
            <person name="Fang X."/>
            <person name="Peng M."/>
            <person name="Huang J."/>
        </authorList>
    </citation>
    <scope>NUCLEOTIDE SEQUENCE [LARGE SCALE GENOMIC DNA]</scope>
    <source>
        <strain evidence="3">race 4</strain>
    </source>
</reference>
<dbReference type="HOGENOM" id="CLU_1069728_0_0_1"/>
<keyword evidence="3" id="KW-1185">Reference proteome</keyword>
<dbReference type="AlphaFoldDB" id="N1R9L8"/>
<dbReference type="OrthoDB" id="5102280at2759"/>
<reference evidence="3" key="1">
    <citation type="submission" date="2012-09" db="EMBL/GenBank/DDBJ databases">
        <title>Genome sequencing and comparative transcriptomics of race 1 and race 4 of banana pathogen: Fusarium oxysporum f. sp. cubense.</title>
        <authorList>
            <person name="Fang X."/>
            <person name="Huang J."/>
        </authorList>
    </citation>
    <scope>NUCLEOTIDE SEQUENCE [LARGE SCALE GENOMIC DNA]</scope>
    <source>
        <strain evidence="3">race 4</strain>
    </source>
</reference>
<feature type="compositionally biased region" description="Acidic residues" evidence="1">
    <location>
        <begin position="36"/>
        <end position="62"/>
    </location>
</feature>
<proteinExistence type="predicted"/>